<dbReference type="EMBL" id="JALLKP010000070">
    <property type="protein sequence ID" value="KAK2194641.1"/>
    <property type="molecule type" value="Genomic_DNA"/>
</dbReference>
<keyword evidence="4" id="KW-1185">Reference proteome</keyword>
<accession>A0AAD9PGI7</accession>
<comment type="caution">
    <text evidence="1">The sequence shown here is derived from an EMBL/GenBank/DDBJ whole genome shotgun (WGS) entry which is preliminary data.</text>
</comment>
<protein>
    <submittedName>
        <fullName evidence="1">Uncharacterized protein</fullName>
    </submittedName>
</protein>
<gene>
    <name evidence="3" type="ORF">BdWA1_003565</name>
    <name evidence="2" type="ORF">BdWA1_003880</name>
    <name evidence="1" type="ORF">BdWA1_004130</name>
</gene>
<proteinExistence type="predicted"/>
<evidence type="ECO:0000313" key="4">
    <source>
        <dbReference type="Proteomes" id="UP001214638"/>
    </source>
</evidence>
<dbReference type="EMBL" id="JALLKP010000131">
    <property type="protein sequence ID" value="KAK2194405.1"/>
    <property type="molecule type" value="Genomic_DNA"/>
</dbReference>
<reference evidence="1" key="1">
    <citation type="journal article" date="2023" name="Nat. Microbiol.">
        <title>Babesia duncani multi-omics identifies virulence factors and drug targets.</title>
        <authorList>
            <person name="Singh P."/>
            <person name="Lonardi S."/>
            <person name="Liang Q."/>
            <person name="Vydyam P."/>
            <person name="Khabirova E."/>
            <person name="Fang T."/>
            <person name="Gihaz S."/>
            <person name="Thekkiniath J."/>
            <person name="Munshi M."/>
            <person name="Abel S."/>
            <person name="Ciampossin L."/>
            <person name="Batugedara G."/>
            <person name="Gupta M."/>
            <person name="Lu X.M."/>
            <person name="Lenz T."/>
            <person name="Chakravarty S."/>
            <person name="Cornillot E."/>
            <person name="Hu Y."/>
            <person name="Ma W."/>
            <person name="Gonzalez L.M."/>
            <person name="Sanchez S."/>
            <person name="Estrada K."/>
            <person name="Sanchez-Flores A."/>
            <person name="Montero E."/>
            <person name="Harb O.S."/>
            <person name="Le Roch K.G."/>
            <person name="Mamoun C.B."/>
        </authorList>
    </citation>
    <scope>NUCLEOTIDE SEQUENCE</scope>
    <source>
        <strain evidence="1">WA1</strain>
    </source>
</reference>
<organism evidence="1 4">
    <name type="scientific">Babesia duncani</name>
    <dbReference type="NCBI Taxonomy" id="323732"/>
    <lineage>
        <taxon>Eukaryota</taxon>
        <taxon>Sar</taxon>
        <taxon>Alveolata</taxon>
        <taxon>Apicomplexa</taxon>
        <taxon>Aconoidasida</taxon>
        <taxon>Piroplasmida</taxon>
        <taxon>Babesiidae</taxon>
        <taxon>Babesia</taxon>
    </lineage>
</organism>
<name>A0AAD9PGI7_9APIC</name>
<dbReference type="KEGG" id="bdw:94337862"/>
<dbReference type="RefSeq" id="XP_067801816.1">
    <property type="nucleotide sequence ID" value="XM_067948575.1"/>
</dbReference>
<dbReference type="Proteomes" id="UP001214638">
    <property type="component" value="Unassembled WGS sequence"/>
</dbReference>
<dbReference type="AlphaFoldDB" id="A0AAD9PGI7"/>
<dbReference type="EMBL" id="JALLKP010000019">
    <property type="protein sequence ID" value="KAK2194973.1"/>
    <property type="molecule type" value="Genomic_DNA"/>
</dbReference>
<dbReference type="GeneID" id="94337862"/>
<sequence>MHLVDGGCFATLGNSLVAMDLSFIEEFAQESEIHTHSNMASHNYCLVEGTKPGLWFLFGLVDESGLCSLMCLAAGEVDAQLINASYIVSLPWEPFKDHCNQNIKVPSGNVGLFCVESIKKCIRNHDLHAGDYRGFLGNWSTSMQQLTMDTAQICLADIPNGPVGAMLNIGNSESCRCEFLNNTDGNEIWGWRIVF</sequence>
<evidence type="ECO:0000313" key="1">
    <source>
        <dbReference type="EMBL" id="KAK2194405.1"/>
    </source>
</evidence>
<evidence type="ECO:0000313" key="2">
    <source>
        <dbReference type="EMBL" id="KAK2194641.1"/>
    </source>
</evidence>
<evidence type="ECO:0000313" key="3">
    <source>
        <dbReference type="EMBL" id="KAK2194973.1"/>
    </source>
</evidence>